<evidence type="ECO:0000256" key="1">
    <source>
        <dbReference type="SAM" id="SignalP"/>
    </source>
</evidence>
<dbReference type="EMBL" id="JACOGF010000002">
    <property type="protein sequence ID" value="MBC3917016.1"/>
    <property type="molecule type" value="Genomic_DNA"/>
</dbReference>
<dbReference type="Proteomes" id="UP000650424">
    <property type="component" value="Unassembled WGS sequence"/>
</dbReference>
<sequence length="191" mass="20098">MKKIALVGSLSAIAVLSACSTAPVKHTAAPVAPVTQVVSVPANLKAPASEVLAFQMAATGVQIYECKANKGGPKKFEWVFRAPLAELYASHDANSVKLGKHYEGPTWEANDGSKVVAEVVAKSESMDTNAIPWLLLKAKSSSDSGTFSGITSVQRVVTVGGKAPLTGCSDFQLGAESRTPYKATYYFFKAN</sequence>
<dbReference type="InterPro" id="IPR021851">
    <property type="entry name" value="DUF3455"/>
</dbReference>
<dbReference type="PANTHER" id="PTHR35567">
    <property type="entry name" value="MALATE DEHYDROGENASE (AFU_ORTHOLOGUE AFUA_2G13800)"/>
    <property type="match status" value="1"/>
</dbReference>
<dbReference type="Pfam" id="PF11937">
    <property type="entry name" value="DUF3455"/>
    <property type="match status" value="1"/>
</dbReference>
<evidence type="ECO:0000313" key="2">
    <source>
        <dbReference type="EMBL" id="MBC3917016.1"/>
    </source>
</evidence>
<keyword evidence="1" id="KW-0732">Signal</keyword>
<name>A0ABR6ZMA8_9BURK</name>
<feature type="signal peptide" evidence="1">
    <location>
        <begin position="1"/>
        <end position="18"/>
    </location>
</feature>
<reference evidence="2 3" key="1">
    <citation type="submission" date="2020-08" db="EMBL/GenBank/DDBJ databases">
        <title>Novel species isolated from subtropical streams in China.</title>
        <authorList>
            <person name="Lu H."/>
        </authorList>
    </citation>
    <scope>NUCLEOTIDE SEQUENCE [LARGE SCALE GENOMIC DNA]</scope>
    <source>
        <strain evidence="2 3">CY18W</strain>
    </source>
</reference>
<dbReference type="RefSeq" id="WP_186946232.1">
    <property type="nucleotide sequence ID" value="NZ_JACOGF010000002.1"/>
</dbReference>
<keyword evidence="3" id="KW-1185">Reference proteome</keyword>
<gene>
    <name evidence="2" type="ORF">H8L32_05965</name>
</gene>
<comment type="caution">
    <text evidence="2">The sequence shown here is derived from an EMBL/GenBank/DDBJ whole genome shotgun (WGS) entry which is preliminary data.</text>
</comment>
<feature type="chain" id="PRO_5047055245" evidence="1">
    <location>
        <begin position="19"/>
        <end position="191"/>
    </location>
</feature>
<dbReference type="PANTHER" id="PTHR35567:SF1">
    <property type="entry name" value="CONSERVED FUNGAL PROTEIN (AFU_ORTHOLOGUE AFUA_1G14230)"/>
    <property type="match status" value="1"/>
</dbReference>
<accession>A0ABR6ZMA8</accession>
<proteinExistence type="predicted"/>
<evidence type="ECO:0000313" key="3">
    <source>
        <dbReference type="Proteomes" id="UP000650424"/>
    </source>
</evidence>
<organism evidence="2 3">
    <name type="scientific">Undibacterium hunanense</name>
    <dbReference type="NCBI Taxonomy" id="2762292"/>
    <lineage>
        <taxon>Bacteria</taxon>
        <taxon>Pseudomonadati</taxon>
        <taxon>Pseudomonadota</taxon>
        <taxon>Betaproteobacteria</taxon>
        <taxon>Burkholderiales</taxon>
        <taxon>Oxalobacteraceae</taxon>
        <taxon>Undibacterium</taxon>
    </lineage>
</organism>
<dbReference type="PROSITE" id="PS51257">
    <property type="entry name" value="PROKAR_LIPOPROTEIN"/>
    <property type="match status" value="1"/>
</dbReference>
<protein>
    <submittedName>
        <fullName evidence="2">DUF3455 domain-containing protein</fullName>
    </submittedName>
</protein>